<evidence type="ECO:0000313" key="3">
    <source>
        <dbReference type="Proteomes" id="UP001286456"/>
    </source>
</evidence>
<dbReference type="AlphaFoldDB" id="A0AAE0IXG6"/>
<name>A0AAE0IXG6_9PEZI</name>
<accession>A0AAE0IXG6</accession>
<comment type="caution">
    <text evidence="2">The sequence shown here is derived from an EMBL/GenBank/DDBJ whole genome shotgun (WGS) entry which is preliminary data.</text>
</comment>
<keyword evidence="1" id="KW-1133">Transmembrane helix</keyword>
<dbReference type="PANTHER" id="PTHR35395">
    <property type="entry name" value="DUF6536 DOMAIN-CONTAINING PROTEIN"/>
    <property type="match status" value="1"/>
</dbReference>
<protein>
    <submittedName>
        <fullName evidence="2">Uncharacterized protein</fullName>
    </submittedName>
</protein>
<feature type="transmembrane region" description="Helical" evidence="1">
    <location>
        <begin position="171"/>
        <end position="193"/>
    </location>
</feature>
<feature type="transmembrane region" description="Helical" evidence="1">
    <location>
        <begin position="213"/>
        <end position="240"/>
    </location>
</feature>
<proteinExistence type="predicted"/>
<reference evidence="2" key="2">
    <citation type="submission" date="2023-06" db="EMBL/GenBank/DDBJ databases">
        <authorList>
            <consortium name="Lawrence Berkeley National Laboratory"/>
            <person name="Haridas S."/>
            <person name="Hensen N."/>
            <person name="Bonometti L."/>
            <person name="Westerberg I."/>
            <person name="Brannstrom I.O."/>
            <person name="Guillou S."/>
            <person name="Cros-Aarteil S."/>
            <person name="Calhoun S."/>
            <person name="Kuo A."/>
            <person name="Mondo S."/>
            <person name="Pangilinan J."/>
            <person name="Riley R."/>
            <person name="Labutti K."/>
            <person name="Andreopoulos B."/>
            <person name="Lipzen A."/>
            <person name="Chen C."/>
            <person name="Yanf M."/>
            <person name="Daum C."/>
            <person name="Ng V."/>
            <person name="Clum A."/>
            <person name="Steindorff A."/>
            <person name="Ohm R."/>
            <person name="Martin F."/>
            <person name="Silar P."/>
            <person name="Natvig D."/>
            <person name="Lalanne C."/>
            <person name="Gautier V."/>
            <person name="Ament-Velasquez S.L."/>
            <person name="Kruys A."/>
            <person name="Hutchinson M.I."/>
            <person name="Powell A.J."/>
            <person name="Barry K."/>
            <person name="Miller A.N."/>
            <person name="Grigoriev I.V."/>
            <person name="Debuchy R."/>
            <person name="Gladieux P."/>
            <person name="Thoren M.H."/>
            <person name="Johannesson H."/>
        </authorList>
    </citation>
    <scope>NUCLEOTIDE SEQUENCE</scope>
    <source>
        <strain evidence="2">SMH4131-1</strain>
    </source>
</reference>
<evidence type="ECO:0000313" key="2">
    <source>
        <dbReference type="EMBL" id="KAK3333037.1"/>
    </source>
</evidence>
<organism evidence="2 3">
    <name type="scientific">Cercophora scortea</name>
    <dbReference type="NCBI Taxonomy" id="314031"/>
    <lineage>
        <taxon>Eukaryota</taxon>
        <taxon>Fungi</taxon>
        <taxon>Dikarya</taxon>
        <taxon>Ascomycota</taxon>
        <taxon>Pezizomycotina</taxon>
        <taxon>Sordariomycetes</taxon>
        <taxon>Sordariomycetidae</taxon>
        <taxon>Sordariales</taxon>
        <taxon>Lasiosphaeriaceae</taxon>
        <taxon>Cercophora</taxon>
    </lineage>
</organism>
<keyword evidence="3" id="KW-1185">Reference proteome</keyword>
<dbReference type="Proteomes" id="UP001286456">
    <property type="component" value="Unassembled WGS sequence"/>
</dbReference>
<evidence type="ECO:0000256" key="1">
    <source>
        <dbReference type="SAM" id="Phobius"/>
    </source>
</evidence>
<reference evidence="2" key="1">
    <citation type="journal article" date="2023" name="Mol. Phylogenet. Evol.">
        <title>Genome-scale phylogeny and comparative genomics of the fungal order Sordariales.</title>
        <authorList>
            <person name="Hensen N."/>
            <person name="Bonometti L."/>
            <person name="Westerberg I."/>
            <person name="Brannstrom I.O."/>
            <person name="Guillou S."/>
            <person name="Cros-Aarteil S."/>
            <person name="Calhoun S."/>
            <person name="Haridas S."/>
            <person name="Kuo A."/>
            <person name="Mondo S."/>
            <person name="Pangilinan J."/>
            <person name="Riley R."/>
            <person name="LaButti K."/>
            <person name="Andreopoulos B."/>
            <person name="Lipzen A."/>
            <person name="Chen C."/>
            <person name="Yan M."/>
            <person name="Daum C."/>
            <person name="Ng V."/>
            <person name="Clum A."/>
            <person name="Steindorff A."/>
            <person name="Ohm R.A."/>
            <person name="Martin F."/>
            <person name="Silar P."/>
            <person name="Natvig D.O."/>
            <person name="Lalanne C."/>
            <person name="Gautier V."/>
            <person name="Ament-Velasquez S.L."/>
            <person name="Kruys A."/>
            <person name="Hutchinson M.I."/>
            <person name="Powell A.J."/>
            <person name="Barry K."/>
            <person name="Miller A.N."/>
            <person name="Grigoriev I.V."/>
            <person name="Debuchy R."/>
            <person name="Gladieux P."/>
            <person name="Hiltunen Thoren M."/>
            <person name="Johannesson H."/>
        </authorList>
    </citation>
    <scope>NUCLEOTIDE SEQUENCE</scope>
    <source>
        <strain evidence="2">SMH4131-1</strain>
    </source>
</reference>
<gene>
    <name evidence="2" type="ORF">B0T19DRAFT_398763</name>
</gene>
<dbReference type="EMBL" id="JAUEPO010000002">
    <property type="protein sequence ID" value="KAK3333037.1"/>
    <property type="molecule type" value="Genomic_DNA"/>
</dbReference>
<sequence>MAKGRLLITVVFVSFRRAERATETMATTTVSAIVTVAIRKNKFDETFRSSCCWRSALYYYLVAREAWTILSRLDVKIEIFSKGLGSLSQASTISRTFTNNTSTTQKLTLIVLANAPQPAITLLYLLYSSLFTNMLAEQEWHRFGLQAQPLRVPQPRGQQQGSFFLVLPWQYALPLLVVSAALHWTATLSLFFVEIDVWDADGSGVTNDSGAGTVGFSCLGIFVVLIIVSVSWVAAVVLGLSREFPAGMLLLGVCSAVVAAACHLPDGHGDCDGVTVGEMVLGPLSWGVVRQDDGVGGTEQWLGFSSGEVEGPAGGKVYG</sequence>
<dbReference type="PANTHER" id="PTHR35395:SF1">
    <property type="entry name" value="DUF6536 DOMAIN-CONTAINING PROTEIN"/>
    <property type="match status" value="1"/>
</dbReference>
<feature type="transmembrane region" description="Helical" evidence="1">
    <location>
        <begin position="107"/>
        <end position="127"/>
    </location>
</feature>
<keyword evidence="1" id="KW-0472">Membrane</keyword>
<keyword evidence="1" id="KW-0812">Transmembrane</keyword>